<dbReference type="PANTHER" id="PTHR30146">
    <property type="entry name" value="LACI-RELATED TRANSCRIPTIONAL REPRESSOR"/>
    <property type="match status" value="1"/>
</dbReference>
<dbReference type="Pfam" id="PF00356">
    <property type="entry name" value="LacI"/>
    <property type="match status" value="1"/>
</dbReference>
<evidence type="ECO:0000313" key="8">
    <source>
        <dbReference type="Proteomes" id="UP001139150"/>
    </source>
</evidence>
<dbReference type="PROSITE" id="PS00356">
    <property type="entry name" value="HTH_LACI_1"/>
    <property type="match status" value="1"/>
</dbReference>
<dbReference type="Gene3D" id="3.40.50.2300">
    <property type="match status" value="2"/>
</dbReference>
<evidence type="ECO:0000256" key="4">
    <source>
        <dbReference type="ARBA" id="ARBA00023163"/>
    </source>
</evidence>
<evidence type="ECO:0000256" key="1">
    <source>
        <dbReference type="ARBA" id="ARBA00022491"/>
    </source>
</evidence>
<feature type="domain" description="HTH cro/C1-type" evidence="6">
    <location>
        <begin position="5"/>
        <end position="46"/>
    </location>
</feature>
<dbReference type="PRINTS" id="PR00036">
    <property type="entry name" value="HTHLACI"/>
</dbReference>
<evidence type="ECO:0000313" key="7">
    <source>
        <dbReference type="EMBL" id="MCL7747974.1"/>
    </source>
</evidence>
<feature type="domain" description="HTH lacI-type" evidence="5">
    <location>
        <begin position="2"/>
        <end position="56"/>
    </location>
</feature>
<organism evidence="7 8">
    <name type="scientific">Halalkalibacter alkaliphilus</name>
    <dbReference type="NCBI Taxonomy" id="2917993"/>
    <lineage>
        <taxon>Bacteria</taxon>
        <taxon>Bacillati</taxon>
        <taxon>Bacillota</taxon>
        <taxon>Bacilli</taxon>
        <taxon>Bacillales</taxon>
        <taxon>Bacillaceae</taxon>
        <taxon>Halalkalibacter</taxon>
    </lineage>
</organism>
<comment type="caution">
    <text evidence="7">The sequence shown here is derived from an EMBL/GenBank/DDBJ whole genome shotgun (WGS) entry which is preliminary data.</text>
</comment>
<evidence type="ECO:0000256" key="3">
    <source>
        <dbReference type="ARBA" id="ARBA00023125"/>
    </source>
</evidence>
<dbReference type="InterPro" id="IPR010982">
    <property type="entry name" value="Lambda_DNA-bd_dom_sf"/>
</dbReference>
<accession>A0A9X2CU34</accession>
<dbReference type="SUPFAM" id="SSF47413">
    <property type="entry name" value="lambda repressor-like DNA-binding domains"/>
    <property type="match status" value="1"/>
</dbReference>
<dbReference type="GO" id="GO:0000976">
    <property type="term" value="F:transcription cis-regulatory region binding"/>
    <property type="evidence" value="ECO:0007669"/>
    <property type="project" value="TreeGrafter"/>
</dbReference>
<dbReference type="CDD" id="cd01392">
    <property type="entry name" value="HTH_LacI"/>
    <property type="match status" value="1"/>
</dbReference>
<dbReference type="SMART" id="SM00354">
    <property type="entry name" value="HTH_LACI"/>
    <property type="match status" value="1"/>
</dbReference>
<dbReference type="InterPro" id="IPR028082">
    <property type="entry name" value="Peripla_BP_I"/>
</dbReference>
<evidence type="ECO:0000256" key="2">
    <source>
        <dbReference type="ARBA" id="ARBA00023015"/>
    </source>
</evidence>
<dbReference type="GO" id="GO:0003700">
    <property type="term" value="F:DNA-binding transcription factor activity"/>
    <property type="evidence" value="ECO:0007669"/>
    <property type="project" value="TreeGrafter"/>
</dbReference>
<dbReference type="PANTHER" id="PTHR30146:SF95">
    <property type="entry name" value="RIBOSE OPERON REPRESSOR"/>
    <property type="match status" value="1"/>
</dbReference>
<dbReference type="SUPFAM" id="SSF53822">
    <property type="entry name" value="Periplasmic binding protein-like I"/>
    <property type="match status" value="1"/>
</dbReference>
<sequence>MVNIKDVAKKAGVSVTTVSRVINNRGYIGKETRKKVEKAMADINYSPNQIARALQKSQSYLLGVIVPDSEHPFFAELIKNIELYAYKNNYKLLLCNSLDEAEKETNYIGMLRENRVDGIIMCSQTLDVEEYKKVDLPIVSFDRIMSNDIPYVGSDNFNGGRVATKHLVDSGCQKLLHLSGPLDLDMLPNRRSDAFKLVCMEHDIPYKIIEEEYSRDTFSFFEHHEKFIEEKVSKELLTYDGVFCSNDILAYALYIHAQKRGINVPEQLKIVGYDFNSFTRMLQKPKLTTVKQPVDRIGRELCSTLINMIEDKDGEKRNNTIVDIELIRGETT</sequence>
<keyword evidence="8" id="KW-1185">Reference proteome</keyword>
<dbReference type="InterPro" id="IPR001761">
    <property type="entry name" value="Peripla_BP/Lac1_sug-bd_dom"/>
</dbReference>
<dbReference type="EMBL" id="JAKRYL010000012">
    <property type="protein sequence ID" value="MCL7747974.1"/>
    <property type="molecule type" value="Genomic_DNA"/>
</dbReference>
<dbReference type="Gene3D" id="1.10.260.40">
    <property type="entry name" value="lambda repressor-like DNA-binding domains"/>
    <property type="match status" value="1"/>
</dbReference>
<keyword evidence="3 7" id="KW-0238">DNA-binding</keyword>
<reference evidence="7" key="1">
    <citation type="submission" date="2022-02" db="EMBL/GenBank/DDBJ databases">
        <title>Halalkalibacter sp. nov. isolated from Lonar Lake, India.</title>
        <authorList>
            <person name="Joshi A."/>
            <person name="Thite S."/>
            <person name="Lodha T."/>
        </authorList>
    </citation>
    <scope>NUCLEOTIDE SEQUENCE</scope>
    <source>
        <strain evidence="7">MEB205</strain>
    </source>
</reference>
<name>A0A9X2CU34_9BACI</name>
<keyword evidence="4" id="KW-0804">Transcription</keyword>
<protein>
    <submittedName>
        <fullName evidence="7">LacI family DNA-binding transcriptional regulator</fullName>
    </submittedName>
</protein>
<dbReference type="Pfam" id="PF00532">
    <property type="entry name" value="Peripla_BP_1"/>
    <property type="match status" value="1"/>
</dbReference>
<dbReference type="InterPro" id="IPR001387">
    <property type="entry name" value="Cro/C1-type_HTH"/>
</dbReference>
<dbReference type="Proteomes" id="UP001139150">
    <property type="component" value="Unassembled WGS sequence"/>
</dbReference>
<proteinExistence type="predicted"/>
<dbReference type="RefSeq" id="WP_250096867.1">
    <property type="nucleotide sequence ID" value="NZ_JAKRYL010000012.1"/>
</dbReference>
<dbReference type="PROSITE" id="PS50932">
    <property type="entry name" value="HTH_LACI_2"/>
    <property type="match status" value="1"/>
</dbReference>
<evidence type="ECO:0000259" key="5">
    <source>
        <dbReference type="PROSITE" id="PS50932"/>
    </source>
</evidence>
<dbReference type="CDD" id="cd06291">
    <property type="entry name" value="PBP1_Qymf-like"/>
    <property type="match status" value="1"/>
</dbReference>
<keyword evidence="2" id="KW-0805">Transcription regulation</keyword>
<dbReference type="InterPro" id="IPR000843">
    <property type="entry name" value="HTH_LacI"/>
</dbReference>
<dbReference type="AlphaFoldDB" id="A0A9X2CU34"/>
<gene>
    <name evidence="7" type="ORF">MF646_12655</name>
</gene>
<keyword evidence="1" id="KW-0678">Repressor</keyword>
<evidence type="ECO:0000259" key="6">
    <source>
        <dbReference type="PROSITE" id="PS50943"/>
    </source>
</evidence>
<dbReference type="PROSITE" id="PS50943">
    <property type="entry name" value="HTH_CROC1"/>
    <property type="match status" value="1"/>
</dbReference>